<evidence type="ECO:0000256" key="1">
    <source>
        <dbReference type="ARBA" id="ARBA00004604"/>
    </source>
</evidence>
<feature type="region of interest" description="Disordered" evidence="5">
    <location>
        <begin position="118"/>
        <end position="151"/>
    </location>
</feature>
<evidence type="ECO:0000259" key="6">
    <source>
        <dbReference type="PROSITE" id="PS50102"/>
    </source>
</evidence>
<organism evidence="7 8">
    <name type="scientific">Zingiber officinale</name>
    <name type="common">Ginger</name>
    <name type="synonym">Amomum zingiber</name>
    <dbReference type="NCBI Taxonomy" id="94328"/>
    <lineage>
        <taxon>Eukaryota</taxon>
        <taxon>Viridiplantae</taxon>
        <taxon>Streptophyta</taxon>
        <taxon>Embryophyta</taxon>
        <taxon>Tracheophyta</taxon>
        <taxon>Spermatophyta</taxon>
        <taxon>Magnoliopsida</taxon>
        <taxon>Liliopsida</taxon>
        <taxon>Zingiberales</taxon>
        <taxon>Zingiberaceae</taxon>
        <taxon>Zingiber</taxon>
    </lineage>
</organism>
<proteinExistence type="predicted"/>
<keyword evidence="8" id="KW-1185">Reference proteome</keyword>
<dbReference type="PANTHER" id="PTHR23236:SF25">
    <property type="entry name" value="RNA-BINDING PROTEIN 34"/>
    <property type="match status" value="1"/>
</dbReference>
<dbReference type="GO" id="GO:0003723">
    <property type="term" value="F:RNA binding"/>
    <property type="evidence" value="ECO:0007669"/>
    <property type="project" value="UniProtKB-UniRule"/>
</dbReference>
<feature type="region of interest" description="Disordered" evidence="5">
    <location>
        <begin position="84"/>
        <end position="105"/>
    </location>
</feature>
<keyword evidence="3" id="KW-0539">Nucleus</keyword>
<name>A0A8J5G959_ZINOF</name>
<dbReference type="AlphaFoldDB" id="A0A8J5G959"/>
<dbReference type="Proteomes" id="UP000734854">
    <property type="component" value="Unassembled WGS sequence"/>
</dbReference>
<keyword evidence="2 4" id="KW-0694">RNA-binding</keyword>
<dbReference type="InterPro" id="IPR000504">
    <property type="entry name" value="RRM_dom"/>
</dbReference>
<reference evidence="7 8" key="1">
    <citation type="submission" date="2020-08" db="EMBL/GenBank/DDBJ databases">
        <title>Plant Genome Project.</title>
        <authorList>
            <person name="Zhang R.-G."/>
        </authorList>
    </citation>
    <scope>NUCLEOTIDE SEQUENCE [LARGE SCALE GENOMIC DNA]</scope>
    <source>
        <tissue evidence="7">Rhizome</tissue>
    </source>
</reference>
<evidence type="ECO:0000313" key="7">
    <source>
        <dbReference type="EMBL" id="KAG6502626.1"/>
    </source>
</evidence>
<feature type="domain" description="RRM" evidence="6">
    <location>
        <begin position="161"/>
        <end position="255"/>
    </location>
</feature>
<evidence type="ECO:0000256" key="2">
    <source>
        <dbReference type="ARBA" id="ARBA00022884"/>
    </source>
</evidence>
<feature type="compositionally biased region" description="Basic and acidic residues" evidence="5">
    <location>
        <begin position="125"/>
        <end position="140"/>
    </location>
</feature>
<evidence type="ECO:0000313" key="8">
    <source>
        <dbReference type="Proteomes" id="UP000734854"/>
    </source>
</evidence>
<feature type="compositionally biased region" description="Basic and acidic residues" evidence="5">
    <location>
        <begin position="49"/>
        <end position="63"/>
    </location>
</feature>
<feature type="region of interest" description="Disordered" evidence="5">
    <location>
        <begin position="371"/>
        <end position="476"/>
    </location>
</feature>
<dbReference type="PANTHER" id="PTHR23236">
    <property type="entry name" value="EUKARYOTIC TRANSLATION INITIATION FACTOR 4B/4H"/>
    <property type="match status" value="1"/>
</dbReference>
<dbReference type="Pfam" id="PF00076">
    <property type="entry name" value="RRM_1"/>
    <property type="match status" value="2"/>
</dbReference>
<accession>A0A8J5G959</accession>
<evidence type="ECO:0000256" key="3">
    <source>
        <dbReference type="ARBA" id="ARBA00023242"/>
    </source>
</evidence>
<feature type="domain" description="RRM" evidence="6">
    <location>
        <begin position="271"/>
        <end position="352"/>
    </location>
</feature>
<dbReference type="OrthoDB" id="442677at2759"/>
<dbReference type="PROSITE" id="PS50102">
    <property type="entry name" value="RRM"/>
    <property type="match status" value="2"/>
</dbReference>
<protein>
    <recommendedName>
        <fullName evidence="6">RRM domain-containing protein</fullName>
    </recommendedName>
</protein>
<feature type="compositionally biased region" description="Basic and acidic residues" evidence="5">
    <location>
        <begin position="428"/>
        <end position="441"/>
    </location>
</feature>
<dbReference type="GO" id="GO:0005730">
    <property type="term" value="C:nucleolus"/>
    <property type="evidence" value="ECO:0007669"/>
    <property type="project" value="UniProtKB-SubCell"/>
</dbReference>
<feature type="compositionally biased region" description="Polar residues" evidence="5">
    <location>
        <begin position="371"/>
        <end position="386"/>
    </location>
</feature>
<comment type="subcellular location">
    <subcellularLocation>
        <location evidence="1">Nucleus</location>
        <location evidence="1">Nucleolus</location>
    </subcellularLocation>
</comment>
<comment type="caution">
    <text evidence="7">The sequence shown here is derived from an EMBL/GenBank/DDBJ whole genome shotgun (WGS) entry which is preliminary data.</text>
</comment>
<dbReference type="CDD" id="cd12394">
    <property type="entry name" value="RRM1_RBM34"/>
    <property type="match status" value="1"/>
</dbReference>
<evidence type="ECO:0000256" key="5">
    <source>
        <dbReference type="SAM" id="MobiDB-lite"/>
    </source>
</evidence>
<gene>
    <name evidence="7" type="ORF">ZIOFF_034912</name>
</gene>
<sequence length="476" mass="53050">MGKKNKKDSGNGSDVIKSLFSADNPFRRTLQEELPVASPAPELLLAEQSLDREDRAGVDVADARKRKRDKVKVTPVLDSTFASVPEKRERVGDEKEEKRKKRKKAEIEEAYEKRKYGVEENAPEGGERAAVVEKKRKAEDSDSSQQIVPEKSFDDESKIARTIFVGNLPLKTTRKALSHEFIKFGQIDSVRIRSVPIVDTKVPRKVAILKGKVNDAVDRVNAYIVFKNEQSAKAALSLNMTLFGGNHIRVDIASPPSKQQIGEAPLYERKKTVFVGNVPFDVKDEELYQLFCGTDVSASNVEAIRVVRDPHTSLGKGIAYILFKTLAAANSAVWKKDWKIRNRVLRVCHAKAMDAKTQTVVAASRTKNNIPQFKNRLNNSGTSGENTKPKAKATNVSYQGMRSSKFGVPKKSKFQIRPSSQGGRKIKRDGEPDKMTHEAKRPAVAARKAKQLQKKQGQMASGMSANNRMKTKGRKH</sequence>
<dbReference type="SMART" id="SM00360">
    <property type="entry name" value="RRM"/>
    <property type="match status" value="2"/>
</dbReference>
<feature type="compositionally biased region" description="Polar residues" evidence="5">
    <location>
        <begin position="459"/>
        <end position="468"/>
    </location>
</feature>
<dbReference type="EMBL" id="JACMSC010000010">
    <property type="protein sequence ID" value="KAG6502626.1"/>
    <property type="molecule type" value="Genomic_DNA"/>
</dbReference>
<feature type="compositionally biased region" description="Basic and acidic residues" evidence="5">
    <location>
        <begin position="85"/>
        <end position="97"/>
    </location>
</feature>
<feature type="region of interest" description="Disordered" evidence="5">
    <location>
        <begin position="1"/>
        <end position="72"/>
    </location>
</feature>
<evidence type="ECO:0000256" key="4">
    <source>
        <dbReference type="PROSITE-ProRule" id="PRU00176"/>
    </source>
</evidence>